<dbReference type="RefSeq" id="WP_205008823.1">
    <property type="nucleotide sequence ID" value="NZ_JAFBEH010000002.1"/>
</dbReference>
<reference evidence="2 3" key="1">
    <citation type="submission" date="2021-01" db="EMBL/GenBank/DDBJ databases">
        <title>Genomic Encyclopedia of Type Strains, Phase IV (KMG-IV): sequencing the most valuable type-strain genomes for metagenomic binning, comparative biology and taxonomic classification.</title>
        <authorList>
            <person name="Goeker M."/>
        </authorList>
    </citation>
    <scope>NUCLEOTIDE SEQUENCE [LARGE SCALE GENOMIC DNA]</scope>
    <source>
        <strain evidence="2 3">DSM 27382</strain>
    </source>
</reference>
<accession>A0ABS2PPJ7</accession>
<comment type="caution">
    <text evidence="2">The sequence shown here is derived from an EMBL/GenBank/DDBJ whole genome shotgun (WGS) entry which is preliminary data.</text>
</comment>
<sequence length="89" mass="10414">MTSDKTMVYFNSDKQDLKEDLTLVWDAIDELGYNSVNQLIGYLLSGDLTFIPHHKNARQVLKDYQPDDILEVLVKNYLQKGDHQWENIN</sequence>
<comment type="similarity">
    <text evidence="1">Belongs to the UPF0297 family.</text>
</comment>
<evidence type="ECO:0000313" key="3">
    <source>
        <dbReference type="Proteomes" id="UP000697472"/>
    </source>
</evidence>
<proteinExistence type="inferred from homology"/>
<evidence type="ECO:0000313" key="2">
    <source>
        <dbReference type="EMBL" id="MBM7641958.1"/>
    </source>
</evidence>
<keyword evidence="3" id="KW-1185">Reference proteome</keyword>
<protein>
    <submittedName>
        <fullName evidence="2">Uncharacterized protein (UPF0297 family)</fullName>
    </submittedName>
</protein>
<name>A0ABS2PPJ7_9STRE</name>
<dbReference type="InterPro" id="IPR009309">
    <property type="entry name" value="IreB"/>
</dbReference>
<evidence type="ECO:0000256" key="1">
    <source>
        <dbReference type="ARBA" id="ARBA00010888"/>
    </source>
</evidence>
<dbReference type="Pfam" id="PF06135">
    <property type="entry name" value="IreB"/>
    <property type="match status" value="1"/>
</dbReference>
<gene>
    <name evidence="2" type="ORF">JOC28_000246</name>
</gene>
<dbReference type="EMBL" id="JAFBEH010000002">
    <property type="protein sequence ID" value="MBM7641958.1"/>
    <property type="molecule type" value="Genomic_DNA"/>
</dbReference>
<dbReference type="Proteomes" id="UP000697472">
    <property type="component" value="Unassembled WGS sequence"/>
</dbReference>
<dbReference type="PANTHER" id="PTHR40067:SF1">
    <property type="entry name" value="UPF0297 PROTEIN YRZL"/>
    <property type="match status" value="1"/>
</dbReference>
<organism evidence="2 3">
    <name type="scientific">Streptococcus loxodontisalivarius</name>
    <dbReference type="NCBI Taxonomy" id="1349415"/>
    <lineage>
        <taxon>Bacteria</taxon>
        <taxon>Bacillati</taxon>
        <taxon>Bacillota</taxon>
        <taxon>Bacilli</taxon>
        <taxon>Lactobacillales</taxon>
        <taxon>Streptococcaceae</taxon>
        <taxon>Streptococcus</taxon>
    </lineage>
</organism>
<dbReference type="PANTHER" id="PTHR40067">
    <property type="entry name" value="UPF0297 PROTEIN YRZL"/>
    <property type="match status" value="1"/>
</dbReference>